<sequence>MNIPGTLKFPDVENLLCDYFDTETATWDPQPKTCTYIPDDYPNEIANNPLIVIQRVGGPADPTMDYPLVEIGVLASTRADAWNMLLHIRQSLTGLRATKDLGNFRVADIEEKGGPRMSAWANPDHRWVSTIYELGIRLHR</sequence>
<dbReference type="AlphaFoldDB" id="A0A0G3GVM9"/>
<dbReference type="STRING" id="571915.CMUST_01230"/>
<dbReference type="EMBL" id="CP011542">
    <property type="protein sequence ID" value="AKK04595.1"/>
    <property type="molecule type" value="Genomic_DNA"/>
</dbReference>
<dbReference type="Pfam" id="PF23841">
    <property type="entry name" value="Phage_tail_terminator_2"/>
    <property type="match status" value="1"/>
</dbReference>
<dbReference type="RefSeq" id="WP_047260981.1">
    <property type="nucleotide sequence ID" value="NZ_CP011542.1"/>
</dbReference>
<dbReference type="KEGG" id="cmv:CMUST_01230"/>
<keyword evidence="2" id="KW-1185">Reference proteome</keyword>
<name>A0A0G3GVM9_9CORY</name>
<accession>A0A0G3GVM9</accession>
<proteinExistence type="predicted"/>
<dbReference type="PATRIC" id="fig|571915.4.peg.251"/>
<reference evidence="2" key="2">
    <citation type="submission" date="2015-05" db="EMBL/GenBank/DDBJ databases">
        <title>Complete genome sequence of Corynebacterium mustelae DSM 45274, isolated from various tissues of a male ferret with lethal sepsis.</title>
        <authorList>
            <person name="Ruckert C."/>
            <person name="Albersmeier A."/>
            <person name="Winkler A."/>
            <person name="Tauch A."/>
        </authorList>
    </citation>
    <scope>NUCLEOTIDE SEQUENCE [LARGE SCALE GENOMIC DNA]</scope>
    <source>
        <strain evidence="2">DSM 45274</strain>
    </source>
</reference>
<evidence type="ECO:0008006" key="3">
    <source>
        <dbReference type="Google" id="ProtNLM"/>
    </source>
</evidence>
<protein>
    <recommendedName>
        <fullName evidence="3">DUF3168 family protein</fullName>
    </recommendedName>
</protein>
<organism evidence="1 2">
    <name type="scientific">Corynebacterium mustelae</name>
    <dbReference type="NCBI Taxonomy" id="571915"/>
    <lineage>
        <taxon>Bacteria</taxon>
        <taxon>Bacillati</taxon>
        <taxon>Actinomycetota</taxon>
        <taxon>Actinomycetes</taxon>
        <taxon>Mycobacteriales</taxon>
        <taxon>Corynebacteriaceae</taxon>
        <taxon>Corynebacterium</taxon>
    </lineage>
</organism>
<dbReference type="Proteomes" id="UP000035199">
    <property type="component" value="Chromosome"/>
</dbReference>
<evidence type="ECO:0000313" key="1">
    <source>
        <dbReference type="EMBL" id="AKK04595.1"/>
    </source>
</evidence>
<reference evidence="1 2" key="1">
    <citation type="journal article" date="2015" name="Genome Announc.">
        <title>Complete Genome Sequence of the Type Strain Corynebacterium mustelae DSM 45274, Isolated from Various Tissues of a Male Ferret with Lethal Sepsis.</title>
        <authorList>
            <person name="Ruckert C."/>
            <person name="Eimer J."/>
            <person name="Winkler A."/>
            <person name="Tauch A."/>
        </authorList>
    </citation>
    <scope>NUCLEOTIDE SEQUENCE [LARGE SCALE GENOMIC DNA]</scope>
    <source>
        <strain evidence="1 2">DSM 45274</strain>
    </source>
</reference>
<evidence type="ECO:0000313" key="2">
    <source>
        <dbReference type="Proteomes" id="UP000035199"/>
    </source>
</evidence>
<dbReference type="InterPro" id="IPR057003">
    <property type="entry name" value="Phage_tail_terminator_2"/>
</dbReference>
<gene>
    <name evidence="1" type="ORF">CMUST_01230</name>
</gene>